<dbReference type="Proteomes" id="UP000011783">
    <property type="component" value="Unassembled WGS sequence"/>
</dbReference>
<gene>
    <name evidence="2" type="ORF">LEP1GSC123_4200</name>
</gene>
<evidence type="ECO:0000313" key="3">
    <source>
        <dbReference type="Proteomes" id="UP000011783"/>
    </source>
</evidence>
<reference evidence="2 3" key="1">
    <citation type="submission" date="2013-01" db="EMBL/GenBank/DDBJ databases">
        <authorList>
            <person name="Harkins D.M."/>
            <person name="Durkin A.S."/>
            <person name="Brinkac L.M."/>
            <person name="Haft D.H."/>
            <person name="Selengut J.D."/>
            <person name="Sanka R."/>
            <person name="DePew J."/>
            <person name="Purushe J."/>
            <person name="Picardeau M."/>
            <person name="Werts C."/>
            <person name="Goarant C."/>
            <person name="Vinetz J.M."/>
            <person name="Sutton G.G."/>
            <person name="Nierman W.C."/>
            <person name="Fouts D.E."/>
        </authorList>
    </citation>
    <scope>NUCLEOTIDE SEQUENCE [LARGE SCALE GENOMIC DNA]</scope>
    <source>
        <strain evidence="2 3">200701203</strain>
    </source>
</reference>
<keyword evidence="1" id="KW-0812">Transmembrane</keyword>
<protein>
    <submittedName>
        <fullName evidence="2">Uncharacterized protein</fullName>
    </submittedName>
</protein>
<dbReference type="BioCyc" id="LBOR1193007:G11KN-1838-MONOMER"/>
<dbReference type="EMBL" id="AKWO02000106">
    <property type="protein sequence ID" value="EMF97946.1"/>
    <property type="molecule type" value="Genomic_DNA"/>
</dbReference>
<comment type="caution">
    <text evidence="2">The sequence shown here is derived from an EMBL/GenBank/DDBJ whole genome shotgun (WGS) entry which is preliminary data.</text>
</comment>
<evidence type="ECO:0000256" key="1">
    <source>
        <dbReference type="SAM" id="Phobius"/>
    </source>
</evidence>
<keyword evidence="1" id="KW-0472">Membrane</keyword>
<proteinExistence type="predicted"/>
<name>M3GAK7_LEPBO</name>
<evidence type="ECO:0000313" key="2">
    <source>
        <dbReference type="EMBL" id="EMF97946.1"/>
    </source>
</evidence>
<organism evidence="2 3">
    <name type="scientific">Leptospira borgpetersenii str. 200701203</name>
    <dbReference type="NCBI Taxonomy" id="1193007"/>
    <lineage>
        <taxon>Bacteria</taxon>
        <taxon>Pseudomonadati</taxon>
        <taxon>Spirochaetota</taxon>
        <taxon>Spirochaetia</taxon>
        <taxon>Leptospirales</taxon>
        <taxon>Leptospiraceae</taxon>
        <taxon>Leptospira</taxon>
    </lineage>
</organism>
<dbReference type="AlphaFoldDB" id="M3GAK7"/>
<feature type="transmembrane region" description="Helical" evidence="1">
    <location>
        <begin position="12"/>
        <end position="35"/>
    </location>
</feature>
<accession>M3GAK7</accession>
<keyword evidence="1" id="KW-1133">Transmembrane helix</keyword>
<sequence length="38" mass="4458">MQSAPKSFILKNVILLFVFFRIIGFVFGGAFRFYVIRD</sequence>